<dbReference type="Pfam" id="PF20151">
    <property type="entry name" value="DUF6533"/>
    <property type="match status" value="1"/>
</dbReference>
<protein>
    <recommendedName>
        <fullName evidence="2">DUF6533 domain-containing protein</fullName>
    </recommendedName>
</protein>
<feature type="transmembrane region" description="Helical" evidence="1">
    <location>
        <begin position="120"/>
        <end position="140"/>
    </location>
</feature>
<proteinExistence type="predicted"/>
<dbReference type="InterPro" id="IPR045340">
    <property type="entry name" value="DUF6533"/>
</dbReference>
<sequence length="343" mass="38532">MASQIGALFSTIELFQKENYSLVAATTVLAYDILSTFPDEVQHIWKAKWSLPKGLYILARYYGLVYLSVKISINLRYNVPLHVLGYYWFWILFGDILFVTFVNMLFSLRMYALYGKNKRVLAFFIILCVAEYGTEFYISFLTAQGAARTAFLPPPGVPLPGCLETPPPLRSTLIAWIPNLIVNSVFFFASLPKLVNWSDDRDVLMKSNTNHGQTLLTVCLRDGTLFYLLEIGAVRTMSSVIVNMATSLTRGGQWNPLTYPWLITAYSFSGTHIIMNLRKAAAKGANGINSTATVSGSSNIGSMRFQQNETPHFPRRPCTTFDATFVRGDARRSLSSRQMTTQV</sequence>
<comment type="caution">
    <text evidence="3">The sequence shown here is derived from an EMBL/GenBank/DDBJ whole genome shotgun (WGS) entry which is preliminary data.</text>
</comment>
<dbReference type="Proteomes" id="UP000567179">
    <property type="component" value="Unassembled WGS sequence"/>
</dbReference>
<dbReference type="EMBL" id="JAACJJ010000016">
    <property type="protein sequence ID" value="KAF5324258.1"/>
    <property type="molecule type" value="Genomic_DNA"/>
</dbReference>
<dbReference type="AlphaFoldDB" id="A0A8H5BJI9"/>
<feature type="domain" description="DUF6533" evidence="2">
    <location>
        <begin position="20"/>
        <end position="65"/>
    </location>
</feature>
<name>A0A8H5BJI9_9AGAR</name>
<keyword evidence="1" id="KW-1133">Transmembrane helix</keyword>
<reference evidence="3 4" key="1">
    <citation type="journal article" date="2020" name="ISME J.">
        <title>Uncovering the hidden diversity of litter-decomposition mechanisms in mushroom-forming fungi.</title>
        <authorList>
            <person name="Floudas D."/>
            <person name="Bentzer J."/>
            <person name="Ahren D."/>
            <person name="Johansson T."/>
            <person name="Persson P."/>
            <person name="Tunlid A."/>
        </authorList>
    </citation>
    <scope>NUCLEOTIDE SEQUENCE [LARGE SCALE GENOMIC DNA]</scope>
    <source>
        <strain evidence="3 4">CBS 101986</strain>
    </source>
</reference>
<gene>
    <name evidence="3" type="ORF">D9619_011237</name>
</gene>
<evidence type="ECO:0000256" key="1">
    <source>
        <dbReference type="SAM" id="Phobius"/>
    </source>
</evidence>
<accession>A0A8H5BJI9</accession>
<keyword evidence="4" id="KW-1185">Reference proteome</keyword>
<dbReference type="OrthoDB" id="3349377at2759"/>
<organism evidence="3 4">
    <name type="scientific">Psilocybe cf. subviscida</name>
    <dbReference type="NCBI Taxonomy" id="2480587"/>
    <lineage>
        <taxon>Eukaryota</taxon>
        <taxon>Fungi</taxon>
        <taxon>Dikarya</taxon>
        <taxon>Basidiomycota</taxon>
        <taxon>Agaricomycotina</taxon>
        <taxon>Agaricomycetes</taxon>
        <taxon>Agaricomycetidae</taxon>
        <taxon>Agaricales</taxon>
        <taxon>Agaricineae</taxon>
        <taxon>Strophariaceae</taxon>
        <taxon>Psilocybe</taxon>
    </lineage>
</organism>
<evidence type="ECO:0000313" key="4">
    <source>
        <dbReference type="Proteomes" id="UP000567179"/>
    </source>
</evidence>
<feature type="transmembrane region" description="Helical" evidence="1">
    <location>
        <begin position="173"/>
        <end position="191"/>
    </location>
</feature>
<keyword evidence="1" id="KW-0472">Membrane</keyword>
<evidence type="ECO:0000313" key="3">
    <source>
        <dbReference type="EMBL" id="KAF5324258.1"/>
    </source>
</evidence>
<keyword evidence="1" id="KW-0812">Transmembrane</keyword>
<evidence type="ECO:0000259" key="2">
    <source>
        <dbReference type="Pfam" id="PF20151"/>
    </source>
</evidence>
<feature type="transmembrane region" description="Helical" evidence="1">
    <location>
        <begin position="87"/>
        <end position="108"/>
    </location>
</feature>